<keyword evidence="4" id="KW-0349">Heme</keyword>
<dbReference type="GO" id="GO:0016705">
    <property type="term" value="F:oxidoreductase activity, acting on paired donors, with incorporation or reduction of molecular oxygen"/>
    <property type="evidence" value="ECO:0007669"/>
    <property type="project" value="InterPro"/>
</dbReference>
<keyword evidence="5" id="KW-0479">Metal-binding</keyword>
<dbReference type="GO" id="GO:0020037">
    <property type="term" value="F:heme binding"/>
    <property type="evidence" value="ECO:0007669"/>
    <property type="project" value="InterPro"/>
</dbReference>
<evidence type="ECO:0000256" key="6">
    <source>
        <dbReference type="ARBA" id="ARBA00022963"/>
    </source>
</evidence>
<dbReference type="PRINTS" id="PR00359">
    <property type="entry name" value="BP450"/>
</dbReference>
<dbReference type="RefSeq" id="WP_234897254.1">
    <property type="nucleotide sequence ID" value="NZ_CACSIP010000001.1"/>
</dbReference>
<dbReference type="Pfam" id="PF00067">
    <property type="entry name" value="p450"/>
    <property type="match status" value="1"/>
</dbReference>
<name>A0A5S9N0F9_MYCVN</name>
<evidence type="ECO:0000256" key="8">
    <source>
        <dbReference type="ARBA" id="ARBA00023004"/>
    </source>
</evidence>
<evidence type="ECO:0000313" key="19">
    <source>
        <dbReference type="Proteomes" id="UP000430146"/>
    </source>
</evidence>
<evidence type="ECO:0000256" key="3">
    <source>
        <dbReference type="ARBA" id="ARBA00022548"/>
    </source>
</evidence>
<evidence type="ECO:0000256" key="17">
    <source>
        <dbReference type="ARBA" id="ARBA00083909"/>
    </source>
</evidence>
<keyword evidence="19" id="KW-1185">Reference proteome</keyword>
<dbReference type="CDD" id="cd20625">
    <property type="entry name" value="CYP164-like"/>
    <property type="match status" value="1"/>
</dbReference>
<comment type="cofactor">
    <cofactor evidence="1">
        <name>heme</name>
        <dbReference type="ChEBI" id="CHEBI:30413"/>
    </cofactor>
</comment>
<keyword evidence="7 18" id="KW-0560">Oxidoreductase</keyword>
<dbReference type="Gene3D" id="1.10.630.10">
    <property type="entry name" value="Cytochrome P450"/>
    <property type="match status" value="1"/>
</dbReference>
<sequence length="416" mass="46221">MIDEQTMVDKAEADRLLGALFGGVEQDPFPYYDALRELGDGIHQVDMMQAVLVTRYDDIRTIGSDPKTFSSELFELTGPGIHDPEDPEHRRFVETASRLFMFADPPRHTQVRSTFRHAFTPDAVRRWRAIVEDIADEVLARFEPGQEIDLMGGLASEVPVAVIAQILGVPRDTWQHFRDWSFAYASTFDPMVQGERRDHAIRTSLILFDYLSELIEERRTNPCDDLISQMLSTETFDGDTLAKADLIAQVALLLVAGNETTTNLVGNGVTLLTAHPEAKSALLADPALLPGAVEEMLRFDPPLHLAGRKVTTEVTVGEHTLQPGTVVLTCIPAANRDPRAFPNASAFDIHRTDNKHLAFFHGIHYCVGAPLARLEGTVILDKLLRAFPDIRVGTSAPIRRTLNVASRGWESRPVIL</sequence>
<evidence type="ECO:0000256" key="13">
    <source>
        <dbReference type="ARBA" id="ARBA00049645"/>
    </source>
</evidence>
<comment type="similarity">
    <text evidence="2">Belongs to the cytochrome P450 family.</text>
</comment>
<evidence type="ECO:0000256" key="10">
    <source>
        <dbReference type="ARBA" id="ARBA00023098"/>
    </source>
</evidence>
<evidence type="ECO:0000256" key="2">
    <source>
        <dbReference type="ARBA" id="ARBA00010617"/>
    </source>
</evidence>
<keyword evidence="11" id="KW-1207">Sterol metabolism</keyword>
<keyword evidence="9" id="KW-0503">Monooxygenase</keyword>
<dbReference type="Proteomes" id="UP000430146">
    <property type="component" value="Unassembled WGS sequence"/>
</dbReference>
<organism evidence="18 19">
    <name type="scientific">Mycolicibacterium vanbaalenii</name>
    <name type="common">Mycobacterium vanbaalenii</name>
    <dbReference type="NCBI Taxonomy" id="110539"/>
    <lineage>
        <taxon>Bacteria</taxon>
        <taxon>Bacillati</taxon>
        <taxon>Actinomycetota</taxon>
        <taxon>Actinomycetes</taxon>
        <taxon>Mycobacteriales</taxon>
        <taxon>Mycobacteriaceae</taxon>
        <taxon>Mycolicibacterium</taxon>
    </lineage>
</organism>
<keyword evidence="10" id="KW-0443">Lipid metabolism</keyword>
<dbReference type="InterPro" id="IPR001128">
    <property type="entry name" value="Cyt_P450"/>
</dbReference>
<evidence type="ECO:0000256" key="1">
    <source>
        <dbReference type="ARBA" id="ARBA00001971"/>
    </source>
</evidence>
<dbReference type="FunFam" id="1.10.630.10:FF:000018">
    <property type="entry name" value="Cytochrome P450 monooxygenase"/>
    <property type="match status" value="1"/>
</dbReference>
<proteinExistence type="inferred from homology"/>
<evidence type="ECO:0000256" key="9">
    <source>
        <dbReference type="ARBA" id="ARBA00023033"/>
    </source>
</evidence>
<dbReference type="GO" id="GO:0008203">
    <property type="term" value="P:cholesterol metabolic process"/>
    <property type="evidence" value="ECO:0007669"/>
    <property type="project" value="UniProtKB-KW"/>
</dbReference>
<keyword evidence="6" id="KW-0442">Lipid degradation</keyword>
<keyword evidence="3" id="KW-0153">Cholesterol metabolism</keyword>
<gene>
    <name evidence="18" type="primary">yjiB_2</name>
    <name evidence="18" type="ORF">AELLOGFF_00526</name>
</gene>
<dbReference type="AlphaFoldDB" id="A0A5S9N0F9"/>
<dbReference type="PANTHER" id="PTHR46696:SF3">
    <property type="entry name" value="PULCHERRIMINIC ACID SYNTHASE"/>
    <property type="match status" value="1"/>
</dbReference>
<dbReference type="PANTHER" id="PTHR46696">
    <property type="entry name" value="P450, PUTATIVE (EUROFUNG)-RELATED"/>
    <property type="match status" value="1"/>
</dbReference>
<dbReference type="GO" id="GO:0005506">
    <property type="term" value="F:iron ion binding"/>
    <property type="evidence" value="ECO:0007669"/>
    <property type="project" value="InterPro"/>
</dbReference>
<evidence type="ECO:0000313" key="18">
    <source>
        <dbReference type="EMBL" id="CAA0083077.1"/>
    </source>
</evidence>
<dbReference type="SUPFAM" id="SSF48264">
    <property type="entry name" value="Cytochrome P450"/>
    <property type="match status" value="1"/>
</dbReference>
<keyword evidence="12" id="KW-0753">Steroid metabolism</keyword>
<protein>
    <recommendedName>
        <fullName evidence="14">Steroid C26-monooxygenase</fullName>
    </recommendedName>
    <alternativeName>
        <fullName evidence="15">Cholest-4-en-3-one C26-monooxygenase</fullName>
    </alternativeName>
    <alternativeName>
        <fullName evidence="17">Cholesterol C26-monooxygenase</fullName>
    </alternativeName>
    <alternativeName>
        <fullName evidence="16">Steroid C27-monooxygenase</fullName>
    </alternativeName>
</protein>
<evidence type="ECO:0000256" key="4">
    <source>
        <dbReference type="ARBA" id="ARBA00022617"/>
    </source>
</evidence>
<dbReference type="GO" id="GO:0004497">
    <property type="term" value="F:monooxygenase activity"/>
    <property type="evidence" value="ECO:0007669"/>
    <property type="project" value="UniProtKB-KW"/>
</dbReference>
<evidence type="ECO:0000256" key="11">
    <source>
        <dbReference type="ARBA" id="ARBA00023166"/>
    </source>
</evidence>
<accession>A0A5S9N0F9</accession>
<evidence type="ECO:0000256" key="16">
    <source>
        <dbReference type="ARBA" id="ARBA00082981"/>
    </source>
</evidence>
<evidence type="ECO:0000256" key="14">
    <source>
        <dbReference type="ARBA" id="ARBA00070775"/>
    </source>
</evidence>
<dbReference type="GO" id="GO:0016042">
    <property type="term" value="P:lipid catabolic process"/>
    <property type="evidence" value="ECO:0007669"/>
    <property type="project" value="UniProtKB-KW"/>
</dbReference>
<evidence type="ECO:0000256" key="15">
    <source>
        <dbReference type="ARBA" id="ARBA00079588"/>
    </source>
</evidence>
<keyword evidence="8" id="KW-0408">Iron</keyword>
<dbReference type="InterPro" id="IPR002397">
    <property type="entry name" value="Cyt_P450_B"/>
</dbReference>
<evidence type="ECO:0000256" key="5">
    <source>
        <dbReference type="ARBA" id="ARBA00022723"/>
    </source>
</evidence>
<dbReference type="EMBL" id="CACSIP010000001">
    <property type="protein sequence ID" value="CAA0083077.1"/>
    <property type="molecule type" value="Genomic_DNA"/>
</dbReference>
<comment type="pathway">
    <text evidence="13">Steroid metabolism; cholesterol degradation.</text>
</comment>
<reference evidence="18 19" key="1">
    <citation type="submission" date="2019-11" db="EMBL/GenBank/DDBJ databases">
        <authorList>
            <person name="Holert J."/>
        </authorList>
    </citation>
    <scope>NUCLEOTIDE SEQUENCE [LARGE SCALE GENOMIC DNA]</scope>
    <source>
        <strain evidence="18">BC8_1</strain>
    </source>
</reference>
<dbReference type="InterPro" id="IPR036396">
    <property type="entry name" value="Cyt_P450_sf"/>
</dbReference>
<evidence type="ECO:0000256" key="12">
    <source>
        <dbReference type="ARBA" id="ARBA00023221"/>
    </source>
</evidence>
<evidence type="ECO:0000256" key="7">
    <source>
        <dbReference type="ARBA" id="ARBA00023002"/>
    </source>
</evidence>